<dbReference type="EMBL" id="CP050177">
    <property type="protein sequence ID" value="QIQ00887.1"/>
    <property type="molecule type" value="Genomic_DNA"/>
</dbReference>
<dbReference type="RefSeq" id="WP_167021936.1">
    <property type="nucleotide sequence ID" value="NZ_CP050177.1"/>
</dbReference>
<dbReference type="KEGG" id="slia:HA039_13175"/>
<reference evidence="1 2" key="1">
    <citation type="submission" date="2020-03" db="EMBL/GenBank/DDBJ databases">
        <title>A novel species.</title>
        <authorList>
            <person name="Gao J."/>
        </authorList>
    </citation>
    <scope>NUCLEOTIDE SEQUENCE [LARGE SCALE GENOMIC DNA]</scope>
    <source>
        <strain evidence="1 2">QMT-12</strain>
    </source>
</reference>
<evidence type="ECO:0000313" key="1">
    <source>
        <dbReference type="EMBL" id="QIQ00887.1"/>
    </source>
</evidence>
<dbReference type="AlphaFoldDB" id="A0A6G9GSG4"/>
<sequence length="54" mass="5560">MPHPSPSDVSMRDLLASCVAAAAVSTPPKWPALVEARPRPAVQAPARATDARAA</sequence>
<dbReference type="Proteomes" id="UP000501179">
    <property type="component" value="Chromosome"/>
</dbReference>
<evidence type="ECO:0000313" key="2">
    <source>
        <dbReference type="Proteomes" id="UP000501179"/>
    </source>
</evidence>
<gene>
    <name evidence="1" type="ORF">HA039_13175</name>
</gene>
<accession>A0A6G9GSG4</accession>
<proteinExistence type="predicted"/>
<protein>
    <submittedName>
        <fullName evidence="1">Uncharacterized protein</fullName>
    </submittedName>
</protein>
<name>A0A6G9GSG4_9ACTN</name>
<organism evidence="1 2">
    <name type="scientific">Streptomyces liangshanensis</name>
    <dbReference type="NCBI Taxonomy" id="2717324"/>
    <lineage>
        <taxon>Bacteria</taxon>
        <taxon>Bacillati</taxon>
        <taxon>Actinomycetota</taxon>
        <taxon>Actinomycetes</taxon>
        <taxon>Kitasatosporales</taxon>
        <taxon>Streptomycetaceae</taxon>
        <taxon>Streptomyces</taxon>
    </lineage>
</organism>
<keyword evidence="2" id="KW-1185">Reference proteome</keyword>